<dbReference type="RefSeq" id="WP_128830892.1">
    <property type="nucleotide sequence ID" value="NZ_BATN01000172.1"/>
</dbReference>
<dbReference type="EMBL" id="CP060035">
    <property type="protein sequence ID" value="QOT73027.1"/>
    <property type="molecule type" value="Genomic_DNA"/>
</dbReference>
<reference evidence="3" key="1">
    <citation type="submission" date="2020-08" db="EMBL/GenBank/DDBJ databases">
        <title>Complete genome sequence of Sphingobium barthaii strain KK22, a high-molecular-weight polycyclic aromatic hydrocarbon-degrading soil bacterium.</title>
        <authorList>
            <person name="Mori J.F."/>
            <person name="Kanaly R.A."/>
        </authorList>
    </citation>
    <scope>NUCLEOTIDE SEQUENCE [LARGE SCALE GENOMIC DNA]</scope>
    <source>
        <strain evidence="3">KK22</strain>
    </source>
</reference>
<feature type="transmembrane region" description="Helical" evidence="1">
    <location>
        <begin position="93"/>
        <end position="111"/>
    </location>
</feature>
<feature type="transmembrane region" description="Helical" evidence="1">
    <location>
        <begin position="40"/>
        <end position="61"/>
    </location>
</feature>
<protein>
    <submittedName>
        <fullName evidence="2">Uncharacterized protein</fullName>
    </submittedName>
</protein>
<gene>
    <name evidence="2" type="ORF">H5V43_08025</name>
</gene>
<evidence type="ECO:0000313" key="2">
    <source>
        <dbReference type="EMBL" id="QOT73027.1"/>
    </source>
</evidence>
<feature type="transmembrane region" description="Helical" evidence="1">
    <location>
        <begin position="12"/>
        <end position="34"/>
    </location>
</feature>
<accession>A0A7M2GLA4</accession>
<evidence type="ECO:0000256" key="1">
    <source>
        <dbReference type="SAM" id="Phobius"/>
    </source>
</evidence>
<evidence type="ECO:0000313" key="3">
    <source>
        <dbReference type="Proteomes" id="UP000593663"/>
    </source>
</evidence>
<keyword evidence="1" id="KW-0812">Transmembrane</keyword>
<dbReference type="KEGG" id="sbar:H5V43_08025"/>
<sequence length="115" mass="13222">MFVFWWMGRGYVTALTIFGTMMVFALMLQIAQPLLPDQRWYWGLSLIAAAMVNWKAGSYFNRKRLAKTPKRNLKERLLYKAPNRFMSVPMETFSIAIFAAGLALTIYGVLYPDVG</sequence>
<dbReference type="Proteomes" id="UP000593663">
    <property type="component" value="Chromosome 1"/>
</dbReference>
<proteinExistence type="predicted"/>
<keyword evidence="1" id="KW-0472">Membrane</keyword>
<keyword evidence="1" id="KW-1133">Transmembrane helix</keyword>
<name>A0A7M2GLA4_SPHSA</name>
<organism evidence="2 3">
    <name type="scientific">Sphingobium fuliginis (strain ATCC 27551)</name>
    <dbReference type="NCBI Taxonomy" id="336203"/>
    <lineage>
        <taxon>Bacteria</taxon>
        <taxon>Pseudomonadati</taxon>
        <taxon>Pseudomonadota</taxon>
        <taxon>Alphaproteobacteria</taxon>
        <taxon>Sphingomonadales</taxon>
        <taxon>Sphingomonadaceae</taxon>
        <taxon>Sphingobium</taxon>
    </lineage>
</organism>
<dbReference type="AlphaFoldDB" id="A0A7M2GLA4"/>